<evidence type="ECO:0008006" key="3">
    <source>
        <dbReference type="Google" id="ProtNLM"/>
    </source>
</evidence>
<evidence type="ECO:0000313" key="2">
    <source>
        <dbReference type="Proteomes" id="UP001642484"/>
    </source>
</evidence>
<protein>
    <recommendedName>
        <fullName evidence="3">Ubiquitin-like domain-containing protein</fullName>
    </recommendedName>
</protein>
<dbReference type="InterPro" id="IPR037695">
    <property type="entry name" value="IQUB"/>
</dbReference>
<reference evidence="1 2" key="1">
    <citation type="submission" date="2024-02" db="EMBL/GenBank/DDBJ databases">
        <authorList>
            <person name="Chen Y."/>
            <person name="Shah S."/>
            <person name="Dougan E. K."/>
            <person name="Thang M."/>
            <person name="Chan C."/>
        </authorList>
    </citation>
    <scope>NUCLEOTIDE SEQUENCE [LARGE SCALE GENOMIC DNA]</scope>
</reference>
<dbReference type="PANTHER" id="PTHR21074">
    <property type="entry name" value="IQ AND UBIQUITIN-LIKE DOMAIN-CONTAINING PROTEIN"/>
    <property type="match status" value="1"/>
</dbReference>
<accession>A0ABP0LNU9</accession>
<proteinExistence type="predicted"/>
<dbReference type="EMBL" id="CAXAMN010013447">
    <property type="protein sequence ID" value="CAK9040888.1"/>
    <property type="molecule type" value="Genomic_DNA"/>
</dbReference>
<comment type="caution">
    <text evidence="1">The sequence shown here is derived from an EMBL/GenBank/DDBJ whole genome shotgun (WGS) entry which is preliminary data.</text>
</comment>
<sequence>MVGQIRAELEHELSIPDKSLFLMNLSGAAEFKQVLPDEKSLRDLGLKPGDRAGIELRINYYQEQVAEEYVMPDCLELKVMNDRGEERIISVHVQRPVMDKPYFGGYRNKMTGATYHHAVTQTAPIQKKDVHIIRFHREAQTYEYRTRSTQCKREAGTQMEKVGLYVDQRDDVVMKPRRPYFSSADKAFKRTRQLRQARQVLQRTRDFVILTAVDPEGVLLKLKVPQRDIPKLGGKKWDPDYRPIEDFFEPWAQQFASSEQQAGYGLVSQFDELTEPWMEGGATFAF</sequence>
<name>A0ABP0LNU9_9DINO</name>
<keyword evidence="2" id="KW-1185">Reference proteome</keyword>
<evidence type="ECO:0000313" key="1">
    <source>
        <dbReference type="EMBL" id="CAK9040888.1"/>
    </source>
</evidence>
<gene>
    <name evidence="1" type="ORF">CCMP2556_LOCUS21974</name>
</gene>
<organism evidence="1 2">
    <name type="scientific">Durusdinium trenchii</name>
    <dbReference type="NCBI Taxonomy" id="1381693"/>
    <lineage>
        <taxon>Eukaryota</taxon>
        <taxon>Sar</taxon>
        <taxon>Alveolata</taxon>
        <taxon>Dinophyceae</taxon>
        <taxon>Suessiales</taxon>
        <taxon>Symbiodiniaceae</taxon>
        <taxon>Durusdinium</taxon>
    </lineage>
</organism>
<dbReference type="Proteomes" id="UP001642484">
    <property type="component" value="Unassembled WGS sequence"/>
</dbReference>
<dbReference type="PANTHER" id="PTHR21074:SF0">
    <property type="entry name" value="IQ AND UBIQUITIN-LIKE DOMAIN-CONTAINING PROTEIN"/>
    <property type="match status" value="1"/>
</dbReference>